<comment type="similarity">
    <text evidence="6">Belongs to the peptidase M48 family.</text>
</comment>
<proteinExistence type="inferred from homology"/>
<evidence type="ECO:0000256" key="3">
    <source>
        <dbReference type="ARBA" id="ARBA00022801"/>
    </source>
</evidence>
<evidence type="ECO:0000256" key="5">
    <source>
        <dbReference type="ARBA" id="ARBA00023049"/>
    </source>
</evidence>
<accession>A0AAU8MN88</accession>
<evidence type="ECO:0000256" key="1">
    <source>
        <dbReference type="ARBA" id="ARBA00022670"/>
    </source>
</evidence>
<dbReference type="CDD" id="cd07324">
    <property type="entry name" value="M48C_Oma1-like"/>
    <property type="match status" value="1"/>
</dbReference>
<dbReference type="GO" id="GO:0051603">
    <property type="term" value="P:proteolysis involved in protein catabolic process"/>
    <property type="evidence" value="ECO:0007669"/>
    <property type="project" value="TreeGrafter"/>
</dbReference>
<evidence type="ECO:0000256" key="6">
    <source>
        <dbReference type="RuleBase" id="RU003983"/>
    </source>
</evidence>
<dbReference type="Gene3D" id="3.30.2010.10">
    <property type="entry name" value="Metalloproteases ('zincins'), catalytic domain"/>
    <property type="match status" value="1"/>
</dbReference>
<keyword evidence="2" id="KW-0479">Metal-binding</keyword>
<keyword evidence="5 6" id="KW-0482">Metalloprotease</keyword>
<feature type="domain" description="Peptidase M48" evidence="7">
    <location>
        <begin position="25"/>
        <end position="213"/>
    </location>
</feature>
<dbReference type="PANTHER" id="PTHR22726:SF1">
    <property type="entry name" value="METALLOENDOPEPTIDASE OMA1, MITOCHONDRIAL"/>
    <property type="match status" value="1"/>
</dbReference>
<dbReference type="EMBL" id="CP159923">
    <property type="protein sequence ID" value="XCO72342.1"/>
    <property type="molecule type" value="Genomic_DNA"/>
</dbReference>
<dbReference type="Gene3D" id="1.25.40.10">
    <property type="entry name" value="Tetratricopeptide repeat domain"/>
    <property type="match status" value="1"/>
</dbReference>
<dbReference type="GO" id="GO:0046872">
    <property type="term" value="F:metal ion binding"/>
    <property type="evidence" value="ECO:0007669"/>
    <property type="project" value="UniProtKB-KW"/>
</dbReference>
<evidence type="ECO:0000313" key="8">
    <source>
        <dbReference type="EMBL" id="XCO72342.1"/>
    </source>
</evidence>
<protein>
    <submittedName>
        <fullName evidence="8">M48 family metalloprotease</fullName>
        <ecNumber evidence="8">3.4.24.-</ecNumber>
    </submittedName>
</protein>
<name>A0AAU8MN88_9RICK</name>
<evidence type="ECO:0000256" key="2">
    <source>
        <dbReference type="ARBA" id="ARBA00022723"/>
    </source>
</evidence>
<organism evidence="8">
    <name type="scientific">Wolbachia endosymbiont of Ephestia elutella</name>
    <dbReference type="NCBI Taxonomy" id="3231696"/>
    <lineage>
        <taxon>Bacteria</taxon>
        <taxon>Pseudomonadati</taxon>
        <taxon>Pseudomonadota</taxon>
        <taxon>Alphaproteobacteria</taxon>
        <taxon>Rickettsiales</taxon>
        <taxon>Anaplasmataceae</taxon>
        <taxon>Wolbachieae</taxon>
        <taxon>Wolbachia</taxon>
    </lineage>
</organism>
<reference evidence="8" key="1">
    <citation type="submission" date="2024-06" db="EMBL/GenBank/DDBJ databases">
        <authorList>
            <person name="Al-Khalidi N."/>
            <person name="Al-Zurfi S.M."/>
            <person name="Lahuf A."/>
        </authorList>
    </citation>
    <scope>NUCLEOTIDE SEQUENCE</scope>
    <source>
        <strain evidence="8">Karbala-1</strain>
    </source>
</reference>
<sequence length="429" mass="49173">MSKLFVLLFFFVYCNSAYSVSIIRDSEVEAVVKDLAQPLFSAAGIDNDKIKVFIVDDRSINAFVINNNSIFIHLGLLQYSTEPYVLLGILAHEIAHISAGHVLQMSSAVGYFQSIAMISYMVGLVSSIVINPQVASAILLSGVTLSSRLFFNYSQEQESVADSYALRYLDESGYDNLGMKEIFDYFKSIEHENTEEYFRTHPLSDKRIFAVQNYKVKNNIKPILADKLLKFERMVAKLDSFFAPIHVLSNKYEGSSKYVNSVIHYRQGKIEEAITKVNSLIQESRNDPYLYELKAEMLYKAGNLSEAIKMYEESLRYLSEKNNYLVKLALSHTLLLYGDVEKAIFYLEQIASVEANNAFVWKYLSIAYKRSADMAMYYFALTKKACIEGDLEKFMKYAEVAVKTLPKDSHYLLQIEDMKEQYTQKYPDF</sequence>
<comment type="cofactor">
    <cofactor evidence="6">
        <name>Zn(2+)</name>
        <dbReference type="ChEBI" id="CHEBI:29105"/>
    </cofactor>
    <text evidence="6">Binds 1 zinc ion per subunit.</text>
</comment>
<dbReference type="PANTHER" id="PTHR22726">
    <property type="entry name" value="METALLOENDOPEPTIDASE OMA1"/>
    <property type="match status" value="1"/>
</dbReference>
<dbReference type="GO" id="GO:0016020">
    <property type="term" value="C:membrane"/>
    <property type="evidence" value="ECO:0007669"/>
    <property type="project" value="TreeGrafter"/>
</dbReference>
<dbReference type="SUPFAM" id="SSF48452">
    <property type="entry name" value="TPR-like"/>
    <property type="match status" value="1"/>
</dbReference>
<dbReference type="InterPro" id="IPR001915">
    <property type="entry name" value="Peptidase_M48"/>
</dbReference>
<dbReference type="InterPro" id="IPR051156">
    <property type="entry name" value="Mito/Outer_Membr_Metalloprot"/>
</dbReference>
<keyword evidence="4 6" id="KW-0862">Zinc</keyword>
<dbReference type="Pfam" id="PF01435">
    <property type="entry name" value="Peptidase_M48"/>
    <property type="match status" value="1"/>
</dbReference>
<dbReference type="GO" id="GO:0004222">
    <property type="term" value="F:metalloendopeptidase activity"/>
    <property type="evidence" value="ECO:0007669"/>
    <property type="project" value="InterPro"/>
</dbReference>
<keyword evidence="3 6" id="KW-0378">Hydrolase</keyword>
<gene>
    <name evidence="8" type="ORF">ABS251_04135</name>
</gene>
<dbReference type="EC" id="3.4.24.-" evidence="8"/>
<keyword evidence="1 6" id="KW-0645">Protease</keyword>
<evidence type="ECO:0000256" key="4">
    <source>
        <dbReference type="ARBA" id="ARBA00022833"/>
    </source>
</evidence>
<dbReference type="AlphaFoldDB" id="A0AAU8MN88"/>
<dbReference type="InterPro" id="IPR011990">
    <property type="entry name" value="TPR-like_helical_dom_sf"/>
</dbReference>
<evidence type="ECO:0000259" key="7">
    <source>
        <dbReference type="Pfam" id="PF01435"/>
    </source>
</evidence>